<sequence length="32" mass="3702">MLNNPESACCYLRSYNSHVNLVIYIKIQISKS</sequence>
<dbReference type="EMBL" id="GBRH01189750">
    <property type="protein sequence ID" value="JAE08146.1"/>
    <property type="molecule type" value="Transcribed_RNA"/>
</dbReference>
<protein>
    <submittedName>
        <fullName evidence="1">Uncharacterized protein</fullName>
    </submittedName>
</protein>
<accession>A0A0A9FDG5</accession>
<evidence type="ECO:0000313" key="1">
    <source>
        <dbReference type="EMBL" id="JAE08146.1"/>
    </source>
</evidence>
<name>A0A0A9FDG5_ARUDO</name>
<reference evidence="1" key="1">
    <citation type="submission" date="2014-09" db="EMBL/GenBank/DDBJ databases">
        <authorList>
            <person name="Magalhaes I.L.F."/>
            <person name="Oliveira U."/>
            <person name="Santos F.R."/>
            <person name="Vidigal T.H.D.A."/>
            <person name="Brescovit A.D."/>
            <person name="Santos A.J."/>
        </authorList>
    </citation>
    <scope>NUCLEOTIDE SEQUENCE</scope>
    <source>
        <tissue evidence="1">Shoot tissue taken approximately 20 cm above the soil surface</tissue>
    </source>
</reference>
<organism evidence="1">
    <name type="scientific">Arundo donax</name>
    <name type="common">Giant reed</name>
    <name type="synonym">Donax arundinaceus</name>
    <dbReference type="NCBI Taxonomy" id="35708"/>
    <lineage>
        <taxon>Eukaryota</taxon>
        <taxon>Viridiplantae</taxon>
        <taxon>Streptophyta</taxon>
        <taxon>Embryophyta</taxon>
        <taxon>Tracheophyta</taxon>
        <taxon>Spermatophyta</taxon>
        <taxon>Magnoliopsida</taxon>
        <taxon>Liliopsida</taxon>
        <taxon>Poales</taxon>
        <taxon>Poaceae</taxon>
        <taxon>PACMAD clade</taxon>
        <taxon>Arundinoideae</taxon>
        <taxon>Arundineae</taxon>
        <taxon>Arundo</taxon>
    </lineage>
</organism>
<reference evidence="1" key="2">
    <citation type="journal article" date="2015" name="Data Brief">
        <title>Shoot transcriptome of the giant reed, Arundo donax.</title>
        <authorList>
            <person name="Barrero R.A."/>
            <person name="Guerrero F.D."/>
            <person name="Moolhuijzen P."/>
            <person name="Goolsby J.A."/>
            <person name="Tidwell J."/>
            <person name="Bellgard S.E."/>
            <person name="Bellgard M.I."/>
        </authorList>
    </citation>
    <scope>NUCLEOTIDE SEQUENCE</scope>
    <source>
        <tissue evidence="1">Shoot tissue taken approximately 20 cm above the soil surface</tissue>
    </source>
</reference>
<proteinExistence type="predicted"/>
<dbReference type="AlphaFoldDB" id="A0A0A9FDG5"/>